<evidence type="ECO:0000313" key="2">
    <source>
        <dbReference type="Proteomes" id="UP000482960"/>
    </source>
</evidence>
<proteinExistence type="predicted"/>
<dbReference type="InterPro" id="IPR010985">
    <property type="entry name" value="Ribbon_hlx_hlx"/>
</dbReference>
<gene>
    <name evidence="1" type="ORF">Prum_023750</name>
</gene>
<reference evidence="1 2" key="1">
    <citation type="submission" date="2020-03" db="EMBL/GenBank/DDBJ databases">
        <title>Whole genome shotgun sequence of Phytohabitans rumicis NBRC 108638.</title>
        <authorList>
            <person name="Komaki H."/>
            <person name="Tamura T."/>
        </authorList>
    </citation>
    <scope>NUCLEOTIDE SEQUENCE [LARGE SCALE GENOMIC DNA]</scope>
    <source>
        <strain evidence="1 2">NBRC 108638</strain>
    </source>
</reference>
<comment type="caution">
    <text evidence="1">The sequence shown here is derived from an EMBL/GenBank/DDBJ whole genome shotgun (WGS) entry which is preliminary data.</text>
</comment>
<reference evidence="1 2" key="2">
    <citation type="submission" date="2020-03" db="EMBL/GenBank/DDBJ databases">
        <authorList>
            <person name="Ichikawa N."/>
            <person name="Kimura A."/>
            <person name="Kitahashi Y."/>
            <person name="Uohara A."/>
        </authorList>
    </citation>
    <scope>NUCLEOTIDE SEQUENCE [LARGE SCALE GENOMIC DNA]</scope>
    <source>
        <strain evidence="1 2">NBRC 108638</strain>
    </source>
</reference>
<dbReference type="GO" id="GO:0006355">
    <property type="term" value="P:regulation of DNA-templated transcription"/>
    <property type="evidence" value="ECO:0007669"/>
    <property type="project" value="InterPro"/>
</dbReference>
<name>A0A6V8KUI2_9ACTN</name>
<dbReference type="SUPFAM" id="SSF47598">
    <property type="entry name" value="Ribbon-helix-helix"/>
    <property type="match status" value="1"/>
</dbReference>
<accession>A0A6V8KUI2</accession>
<keyword evidence="2" id="KW-1185">Reference proteome</keyword>
<protein>
    <submittedName>
        <fullName evidence="1">Uncharacterized protein</fullName>
    </submittedName>
</protein>
<evidence type="ECO:0000313" key="1">
    <source>
        <dbReference type="EMBL" id="GFJ88733.1"/>
    </source>
</evidence>
<dbReference type="AlphaFoldDB" id="A0A6V8KUI2"/>
<sequence length="67" mass="7529">MAVNLRPSPEQTEALRSIAAAEGRSMHAVILAAIDEYVARHTKRAMLDRVLDTQLPRFEDALRRLGE</sequence>
<organism evidence="1 2">
    <name type="scientific">Phytohabitans rumicis</name>
    <dbReference type="NCBI Taxonomy" id="1076125"/>
    <lineage>
        <taxon>Bacteria</taxon>
        <taxon>Bacillati</taxon>
        <taxon>Actinomycetota</taxon>
        <taxon>Actinomycetes</taxon>
        <taxon>Micromonosporales</taxon>
        <taxon>Micromonosporaceae</taxon>
    </lineage>
</organism>
<dbReference type="Proteomes" id="UP000482960">
    <property type="component" value="Unassembled WGS sequence"/>
</dbReference>
<dbReference type="RefSeq" id="WP_173076210.1">
    <property type="nucleotide sequence ID" value="NZ_BAABJB010000045.1"/>
</dbReference>
<dbReference type="InterPro" id="IPR013321">
    <property type="entry name" value="Arc_rbn_hlx_hlx"/>
</dbReference>
<dbReference type="Gene3D" id="1.10.1220.10">
    <property type="entry name" value="Met repressor-like"/>
    <property type="match status" value="1"/>
</dbReference>
<dbReference type="EMBL" id="BLPG01000001">
    <property type="protein sequence ID" value="GFJ88733.1"/>
    <property type="molecule type" value="Genomic_DNA"/>
</dbReference>